<evidence type="ECO:0000259" key="14">
    <source>
        <dbReference type="SMART" id="SM01192"/>
    </source>
</evidence>
<dbReference type="SMART" id="SM01193">
    <property type="entry name" value="Enolase_N"/>
    <property type="match status" value="1"/>
</dbReference>
<dbReference type="SUPFAM" id="SSF54826">
    <property type="entry name" value="Enolase N-terminal domain-like"/>
    <property type="match status" value="1"/>
</dbReference>
<feature type="active site" description="Proton acceptor" evidence="9 10">
    <location>
        <position position="330"/>
    </location>
</feature>
<evidence type="ECO:0000256" key="1">
    <source>
        <dbReference type="ARBA" id="ARBA00005031"/>
    </source>
</evidence>
<evidence type="ECO:0000256" key="2">
    <source>
        <dbReference type="ARBA" id="ARBA00009604"/>
    </source>
</evidence>
<dbReference type="SFLD" id="SFLDS00001">
    <property type="entry name" value="Enolase"/>
    <property type="match status" value="1"/>
</dbReference>
<feature type="binding site" evidence="11">
    <location>
        <begin position="357"/>
        <end position="360"/>
    </location>
    <ligand>
        <name>substrate</name>
    </ligand>
</feature>
<dbReference type="Pfam" id="PF00113">
    <property type="entry name" value="Enolase_C"/>
    <property type="match status" value="1"/>
</dbReference>
<feature type="domain" description="Enolase N-terminal" evidence="15">
    <location>
        <begin position="4"/>
        <end position="127"/>
    </location>
</feature>
<dbReference type="InterPro" id="IPR029017">
    <property type="entry name" value="Enolase-like_N"/>
</dbReference>
<dbReference type="InterPro" id="IPR000941">
    <property type="entry name" value="Enolase"/>
</dbReference>
<dbReference type="PATRIC" id="fig|1618669.3.peg.392"/>
<feature type="binding site" evidence="9">
    <location>
        <position position="160"/>
    </location>
    <ligand>
        <name>(2R)-2-phosphoglycerate</name>
        <dbReference type="ChEBI" id="CHEBI:58289"/>
    </ligand>
</feature>
<sequence length="405" mass="44274">MHKITDIIARETSDSRGRPTVSVTVHADEHEGTFDVPSGASTGSLEACELRDSDGRVSRAIDNVNTLIKREIAGMDVHDQSQIDAKIIALDGTVNKSKLGGNATIGVSIAVAKAAAKAEGMEPFEYLRQLADIKPSRKTPYLYLNYINGGKHAKSPIAFQEHMLVPDTNSVTEALEMAEVLEKALYEIVAKKYGAETAAEVGDEGGYVLPEGTYETPFELSAQAIHDSGYDGKCFIAADVAASSFFSEGAYVMQGERYSADDLREIYLSLIKKFSILSIEDPFFEESFEDFAKLQKQTDVRIVGDDLTVTNKAMLTRAIGTCSVRAIIIKPNQIGTLSETLDTMHEARSRDVDCIVSHRSGETNDDFIADLAFAFGCFGLKTGSLRKPERVIKYKRLEKISSLAE</sequence>
<dbReference type="GO" id="GO:0006096">
    <property type="term" value="P:glycolytic process"/>
    <property type="evidence" value="ECO:0007669"/>
    <property type="project" value="UniProtKB-UniRule"/>
</dbReference>
<feature type="binding site" evidence="9">
    <location>
        <position position="330"/>
    </location>
    <ligand>
        <name>(2R)-2-phosphoglycerate</name>
        <dbReference type="ChEBI" id="CHEBI:58289"/>
    </ligand>
</feature>
<comment type="caution">
    <text evidence="16">The sequence shown here is derived from an EMBL/GenBank/DDBJ whole genome shotgun (WGS) entry which is preliminary data.</text>
</comment>
<feature type="binding site" evidence="9">
    <location>
        <position position="360"/>
    </location>
    <ligand>
        <name>(2R)-2-phosphoglycerate</name>
        <dbReference type="ChEBI" id="CHEBI:58289"/>
    </ligand>
</feature>
<evidence type="ECO:0000259" key="15">
    <source>
        <dbReference type="SMART" id="SM01193"/>
    </source>
</evidence>
<gene>
    <name evidence="9" type="primary">eno</name>
    <name evidence="16" type="ORF">UY44_C0010G0013</name>
</gene>
<dbReference type="EC" id="4.2.1.11" evidence="3 9"/>
<feature type="binding site" evidence="9">
    <location>
        <position position="381"/>
    </location>
    <ligand>
        <name>(2R)-2-phosphoglycerate</name>
        <dbReference type="ChEBI" id="CHEBI:58289"/>
    </ligand>
</feature>
<dbReference type="Gene3D" id="3.20.20.120">
    <property type="entry name" value="Enolase-like C-terminal domain"/>
    <property type="match status" value="1"/>
</dbReference>
<feature type="binding site" evidence="9 12">
    <location>
        <position position="280"/>
    </location>
    <ligand>
        <name>Mg(2+)</name>
        <dbReference type="ChEBI" id="CHEBI:18420"/>
    </ligand>
</feature>
<feature type="active site" description="Proton donor" evidence="9 10">
    <location>
        <position position="204"/>
    </location>
</feature>
<evidence type="ECO:0000256" key="8">
    <source>
        <dbReference type="ARBA" id="ARBA00023239"/>
    </source>
</evidence>
<dbReference type="GO" id="GO:0005576">
    <property type="term" value="C:extracellular region"/>
    <property type="evidence" value="ECO:0007669"/>
    <property type="project" value="UniProtKB-SubCell"/>
</dbReference>
<dbReference type="Gene3D" id="3.30.390.10">
    <property type="entry name" value="Enolase-like, N-terminal domain"/>
    <property type="match status" value="1"/>
</dbReference>
<dbReference type="GO" id="GO:0004634">
    <property type="term" value="F:phosphopyruvate hydratase activity"/>
    <property type="evidence" value="ECO:0007669"/>
    <property type="project" value="UniProtKB-UniRule"/>
</dbReference>
<feature type="compositionally biased region" description="Basic and acidic residues" evidence="13">
    <location>
        <begin position="1"/>
        <end position="17"/>
    </location>
</feature>
<dbReference type="Proteomes" id="UP000033965">
    <property type="component" value="Unassembled WGS sequence"/>
</dbReference>
<dbReference type="SFLD" id="SFLDF00002">
    <property type="entry name" value="enolase"/>
    <property type="match status" value="1"/>
</dbReference>
<dbReference type="PANTHER" id="PTHR11902:SF1">
    <property type="entry name" value="ENOLASE"/>
    <property type="match status" value="1"/>
</dbReference>
<reference evidence="16 17" key="1">
    <citation type="journal article" date="2015" name="Nature">
        <title>rRNA introns, odd ribosomes, and small enigmatic genomes across a large radiation of phyla.</title>
        <authorList>
            <person name="Brown C.T."/>
            <person name="Hug L.A."/>
            <person name="Thomas B.C."/>
            <person name="Sharon I."/>
            <person name="Castelle C.J."/>
            <person name="Singh A."/>
            <person name="Wilkins M.J."/>
            <person name="Williams K.H."/>
            <person name="Banfield J.F."/>
        </authorList>
    </citation>
    <scope>NUCLEOTIDE SEQUENCE [LARGE SCALE GENOMIC DNA]</scope>
</reference>
<keyword evidence="9" id="KW-0963">Cytoplasm</keyword>
<evidence type="ECO:0000256" key="3">
    <source>
        <dbReference type="ARBA" id="ARBA00012058"/>
    </source>
</evidence>
<dbReference type="PRINTS" id="PR00148">
    <property type="entry name" value="ENOLASE"/>
</dbReference>
<dbReference type="AlphaFoldDB" id="A0A0G1VPV1"/>
<dbReference type="InterPro" id="IPR020810">
    <property type="entry name" value="Enolase_C"/>
</dbReference>
<dbReference type="Pfam" id="PF03952">
    <property type="entry name" value="Enolase_N"/>
    <property type="match status" value="1"/>
</dbReference>
<comment type="cofactor">
    <cofactor evidence="9">
        <name>Mg(2+)</name>
        <dbReference type="ChEBI" id="CHEBI:18420"/>
    </cofactor>
    <text evidence="9">Binds a second Mg(2+) ion via substrate during catalysis.</text>
</comment>
<evidence type="ECO:0000313" key="17">
    <source>
        <dbReference type="Proteomes" id="UP000033965"/>
    </source>
</evidence>
<dbReference type="PIRSF" id="PIRSF001400">
    <property type="entry name" value="Enolase"/>
    <property type="match status" value="1"/>
</dbReference>
<feature type="binding site" evidence="11">
    <location>
        <position position="381"/>
    </location>
    <ligand>
        <name>substrate</name>
    </ligand>
</feature>
<dbReference type="InterPro" id="IPR020811">
    <property type="entry name" value="Enolase_N"/>
</dbReference>
<comment type="cofactor">
    <cofactor evidence="12">
        <name>Mg(2+)</name>
        <dbReference type="ChEBI" id="CHEBI:18420"/>
    </cofactor>
    <text evidence="12">Mg(2+) is required for catalysis and for stabilizing the dimer.</text>
</comment>
<comment type="pathway">
    <text evidence="1 9">Carbohydrate degradation; glycolysis; pyruvate from D-glyceraldehyde 3-phosphate: step 4/5.</text>
</comment>
<feature type="binding site" evidence="9">
    <location>
        <position position="239"/>
    </location>
    <ligand>
        <name>Mg(2+)</name>
        <dbReference type="ChEBI" id="CHEBI:18420"/>
    </ligand>
</feature>
<evidence type="ECO:0000256" key="7">
    <source>
        <dbReference type="ARBA" id="ARBA00023152"/>
    </source>
</evidence>
<dbReference type="EMBL" id="LCPZ01000010">
    <property type="protein sequence ID" value="KKW08481.1"/>
    <property type="molecule type" value="Genomic_DNA"/>
</dbReference>
<dbReference type="HAMAP" id="MF_00318">
    <property type="entry name" value="Enolase"/>
    <property type="match status" value="1"/>
</dbReference>
<dbReference type="PANTHER" id="PTHR11902">
    <property type="entry name" value="ENOLASE"/>
    <property type="match status" value="1"/>
</dbReference>
<evidence type="ECO:0000256" key="9">
    <source>
        <dbReference type="HAMAP-Rule" id="MF_00318"/>
    </source>
</evidence>
<keyword evidence="5 9" id="KW-0964">Secreted</keyword>
<evidence type="ECO:0000256" key="6">
    <source>
        <dbReference type="ARBA" id="ARBA00022842"/>
    </source>
</evidence>
<comment type="function">
    <text evidence="9">Catalyzes the reversible conversion of 2-phosphoglycerate (2-PG) into phosphoenolpyruvate (PEP). It is essential for the degradation of carbohydrates via glycolysis.</text>
</comment>
<comment type="subcellular location">
    <subcellularLocation>
        <location evidence="9">Cytoplasm</location>
    </subcellularLocation>
    <subcellularLocation>
        <location evidence="9">Secreted</location>
    </subcellularLocation>
    <subcellularLocation>
        <location evidence="9">Cell surface</location>
    </subcellularLocation>
    <text evidence="9">Fractions of enolase are present in both the cytoplasm and on the cell surface.</text>
</comment>
<evidence type="ECO:0000313" key="16">
    <source>
        <dbReference type="EMBL" id="KKW08481.1"/>
    </source>
</evidence>
<evidence type="ECO:0000256" key="5">
    <source>
        <dbReference type="ARBA" id="ARBA00022525"/>
    </source>
</evidence>
<dbReference type="SMART" id="SM01192">
    <property type="entry name" value="Enolase_C"/>
    <property type="match status" value="1"/>
</dbReference>
<dbReference type="GO" id="GO:0000287">
    <property type="term" value="F:magnesium ion binding"/>
    <property type="evidence" value="ECO:0007669"/>
    <property type="project" value="UniProtKB-UniRule"/>
</dbReference>
<dbReference type="GO" id="GO:0009986">
    <property type="term" value="C:cell surface"/>
    <property type="evidence" value="ECO:0007669"/>
    <property type="project" value="UniProtKB-SubCell"/>
</dbReference>
<proteinExistence type="inferred from homology"/>
<evidence type="ECO:0000256" key="12">
    <source>
        <dbReference type="PIRSR" id="PIRSR001400-3"/>
    </source>
</evidence>
<accession>A0A0G1VPV1</accession>
<dbReference type="SUPFAM" id="SSF51604">
    <property type="entry name" value="Enolase C-terminal domain-like"/>
    <property type="match status" value="1"/>
</dbReference>
<feature type="domain" description="Enolase C-terminal TIM barrel" evidence="14">
    <location>
        <begin position="136"/>
        <end position="405"/>
    </location>
</feature>
<feature type="binding site" evidence="11">
    <location>
        <position position="280"/>
    </location>
    <ligand>
        <name>substrate</name>
    </ligand>
</feature>
<evidence type="ECO:0000256" key="10">
    <source>
        <dbReference type="PIRSR" id="PIRSR001400-1"/>
    </source>
</evidence>
<feature type="binding site" evidence="11">
    <location>
        <position position="161"/>
    </location>
    <ligand>
        <name>substrate</name>
    </ligand>
</feature>
<keyword evidence="8 9" id="KW-0456">Lyase</keyword>
<comment type="similarity">
    <text evidence="2 9">Belongs to the enolase family.</text>
</comment>
<name>A0A0G1VPV1_9BACT</name>
<dbReference type="GO" id="GO:0000015">
    <property type="term" value="C:phosphopyruvate hydratase complex"/>
    <property type="evidence" value="ECO:0007669"/>
    <property type="project" value="InterPro"/>
</dbReference>
<evidence type="ECO:0000256" key="13">
    <source>
        <dbReference type="SAM" id="MobiDB-lite"/>
    </source>
</evidence>
<evidence type="ECO:0000256" key="4">
    <source>
        <dbReference type="ARBA" id="ARBA00017068"/>
    </source>
</evidence>
<dbReference type="InterPro" id="IPR036849">
    <property type="entry name" value="Enolase-like_C_sf"/>
</dbReference>
<organism evidence="16 17">
    <name type="scientific">Candidatus Kaiserbacteria bacterium GW2011_GWA2_49_19</name>
    <dbReference type="NCBI Taxonomy" id="1618669"/>
    <lineage>
        <taxon>Bacteria</taxon>
        <taxon>Candidatus Kaiseribacteriota</taxon>
    </lineage>
</organism>
<feature type="binding site" evidence="11">
    <location>
        <position position="305"/>
    </location>
    <ligand>
        <name>substrate</name>
    </ligand>
</feature>
<protein>
    <recommendedName>
        <fullName evidence="4 9">Enolase</fullName>
        <ecNumber evidence="3 9">4.2.1.11</ecNumber>
    </recommendedName>
    <alternativeName>
        <fullName evidence="9">2-phospho-D-glycerate hydro-lyase</fullName>
    </alternativeName>
    <alternativeName>
        <fullName evidence="9">2-phosphoglycerate dehydratase</fullName>
    </alternativeName>
</protein>
<keyword evidence="9 12" id="KW-0479">Metal-binding</keyword>
<feature type="binding site" evidence="9 12">
    <location>
        <position position="305"/>
    </location>
    <ligand>
        <name>Mg(2+)</name>
        <dbReference type="ChEBI" id="CHEBI:18420"/>
    </ligand>
</feature>
<dbReference type="SFLD" id="SFLDG00178">
    <property type="entry name" value="enolase"/>
    <property type="match status" value="1"/>
</dbReference>
<feature type="binding site" evidence="9">
    <location>
        <position position="359"/>
    </location>
    <ligand>
        <name>(2R)-2-phosphoglycerate</name>
        <dbReference type="ChEBI" id="CHEBI:58289"/>
    </ligand>
</feature>
<feature type="region of interest" description="Disordered" evidence="13">
    <location>
        <begin position="1"/>
        <end position="20"/>
    </location>
</feature>
<keyword evidence="7 9" id="KW-0324">Glycolysis</keyword>
<dbReference type="UniPathway" id="UPA00109">
    <property type="reaction ID" value="UER00187"/>
</dbReference>
<comment type="catalytic activity">
    <reaction evidence="9">
        <text>(2R)-2-phosphoglycerate = phosphoenolpyruvate + H2O</text>
        <dbReference type="Rhea" id="RHEA:10164"/>
        <dbReference type="ChEBI" id="CHEBI:15377"/>
        <dbReference type="ChEBI" id="CHEBI:58289"/>
        <dbReference type="ChEBI" id="CHEBI:58702"/>
        <dbReference type="EC" id="4.2.1.11"/>
    </reaction>
</comment>
<keyword evidence="6 9" id="KW-0460">Magnesium</keyword>
<dbReference type="PROSITE" id="PS00164">
    <property type="entry name" value="ENOLASE"/>
    <property type="match status" value="1"/>
</dbReference>
<dbReference type="InterPro" id="IPR020809">
    <property type="entry name" value="Enolase_CS"/>
</dbReference>
<feature type="binding site" evidence="11">
    <location>
        <position position="152"/>
    </location>
    <ligand>
        <name>substrate</name>
    </ligand>
</feature>
<evidence type="ECO:0000256" key="11">
    <source>
        <dbReference type="PIRSR" id="PIRSR001400-2"/>
    </source>
</evidence>